<sequence length="71" mass="8329">MPTVLLIRGYRFYFYLNEHEPIHIHVSKGGSEARFVLVPEIDMTYSRGFKKSEIRDIVTIISDHYETIINA</sequence>
<reference evidence="1 2" key="1">
    <citation type="submission" date="2020-04" db="EMBL/GenBank/DDBJ databases">
        <title>Genome sequencing of novel species.</title>
        <authorList>
            <person name="Heo J."/>
            <person name="Kim S.-J."/>
            <person name="Kim J.-S."/>
            <person name="Hong S.-B."/>
            <person name="Kwon S.-W."/>
        </authorList>
    </citation>
    <scope>NUCLEOTIDE SEQUENCE [LARGE SCALE GENOMIC DNA]</scope>
    <source>
        <strain evidence="1 2">CJU-R4</strain>
    </source>
</reference>
<dbReference type="KEGG" id="srho:HH216_05190"/>
<dbReference type="Proteomes" id="UP000501128">
    <property type="component" value="Chromosome"/>
</dbReference>
<accession>A0A7L5DHU9</accession>
<evidence type="ECO:0000313" key="2">
    <source>
        <dbReference type="Proteomes" id="UP000501128"/>
    </source>
</evidence>
<gene>
    <name evidence="1" type="ORF">HH216_05190</name>
</gene>
<keyword evidence="2" id="KW-1185">Reference proteome</keyword>
<evidence type="ECO:0000313" key="1">
    <source>
        <dbReference type="EMBL" id="QJD77889.1"/>
    </source>
</evidence>
<protein>
    <submittedName>
        <fullName evidence="1">DUF4160 domain-containing protein</fullName>
    </submittedName>
</protein>
<dbReference type="AlphaFoldDB" id="A0A7L5DHU9"/>
<dbReference type="InterPro" id="IPR025427">
    <property type="entry name" value="DUF4160"/>
</dbReference>
<proteinExistence type="predicted"/>
<organism evidence="1 2">
    <name type="scientific">Spirosoma rhododendri</name>
    <dbReference type="NCBI Taxonomy" id="2728024"/>
    <lineage>
        <taxon>Bacteria</taxon>
        <taxon>Pseudomonadati</taxon>
        <taxon>Bacteroidota</taxon>
        <taxon>Cytophagia</taxon>
        <taxon>Cytophagales</taxon>
        <taxon>Cytophagaceae</taxon>
        <taxon>Spirosoma</taxon>
    </lineage>
</organism>
<name>A0A7L5DHU9_9BACT</name>
<dbReference type="EMBL" id="CP051677">
    <property type="protein sequence ID" value="QJD77889.1"/>
    <property type="molecule type" value="Genomic_DNA"/>
</dbReference>
<dbReference type="Pfam" id="PF13711">
    <property type="entry name" value="DUF4160"/>
    <property type="match status" value="1"/>
</dbReference>
<dbReference type="RefSeq" id="WP_169549833.1">
    <property type="nucleotide sequence ID" value="NZ_CP051677.1"/>
</dbReference>